<reference evidence="2" key="2">
    <citation type="submission" date="2021-04" db="EMBL/GenBank/DDBJ databases">
        <authorList>
            <person name="Gilroy R."/>
        </authorList>
    </citation>
    <scope>NUCLEOTIDE SEQUENCE</scope>
    <source>
        <strain evidence="2">CHK169-2315</strain>
    </source>
</reference>
<dbReference type="AlphaFoldDB" id="A0A9D1PP03"/>
<keyword evidence="1" id="KW-0472">Membrane</keyword>
<accession>A0A9D1PP03</accession>
<proteinExistence type="predicted"/>
<dbReference type="Proteomes" id="UP000823937">
    <property type="component" value="Unassembled WGS sequence"/>
</dbReference>
<keyword evidence="1" id="KW-1133">Transmembrane helix</keyword>
<evidence type="ECO:0000313" key="2">
    <source>
        <dbReference type="EMBL" id="HIV75512.1"/>
    </source>
</evidence>
<gene>
    <name evidence="2" type="ORF">H9895_10575</name>
</gene>
<organism evidence="2 3">
    <name type="scientific">Candidatus Pseudogracilibacillus intestinigallinarum</name>
    <dbReference type="NCBI Taxonomy" id="2838742"/>
    <lineage>
        <taxon>Bacteria</taxon>
        <taxon>Bacillati</taxon>
        <taxon>Bacillota</taxon>
        <taxon>Bacilli</taxon>
        <taxon>Bacillales</taxon>
        <taxon>Bacillaceae</taxon>
        <taxon>Pseudogracilibacillus</taxon>
    </lineage>
</organism>
<sequence>MYDFTFLVAVIIGLTELTKRVTPLRKKFLPLISLSLGIIASILYVDGIWQDKLMIGVILGLSAAGLFDQSKILDRTSEEEERR</sequence>
<name>A0A9D1PP03_9BACI</name>
<feature type="transmembrane region" description="Helical" evidence="1">
    <location>
        <begin position="28"/>
        <end position="45"/>
    </location>
</feature>
<dbReference type="EMBL" id="DXHX01000149">
    <property type="protein sequence ID" value="HIV75512.1"/>
    <property type="molecule type" value="Genomic_DNA"/>
</dbReference>
<keyword evidence="1" id="KW-0812">Transmembrane</keyword>
<evidence type="ECO:0000313" key="3">
    <source>
        <dbReference type="Proteomes" id="UP000823937"/>
    </source>
</evidence>
<evidence type="ECO:0000256" key="1">
    <source>
        <dbReference type="SAM" id="Phobius"/>
    </source>
</evidence>
<comment type="caution">
    <text evidence="2">The sequence shown here is derived from an EMBL/GenBank/DDBJ whole genome shotgun (WGS) entry which is preliminary data.</text>
</comment>
<reference evidence="2" key="1">
    <citation type="journal article" date="2021" name="PeerJ">
        <title>Extensive microbial diversity within the chicken gut microbiome revealed by metagenomics and culture.</title>
        <authorList>
            <person name="Gilroy R."/>
            <person name="Ravi A."/>
            <person name="Getino M."/>
            <person name="Pursley I."/>
            <person name="Horton D.L."/>
            <person name="Alikhan N.F."/>
            <person name="Baker D."/>
            <person name="Gharbi K."/>
            <person name="Hall N."/>
            <person name="Watson M."/>
            <person name="Adriaenssens E.M."/>
            <person name="Foster-Nyarko E."/>
            <person name="Jarju S."/>
            <person name="Secka A."/>
            <person name="Antonio M."/>
            <person name="Oren A."/>
            <person name="Chaudhuri R.R."/>
            <person name="La Ragione R."/>
            <person name="Hildebrand F."/>
            <person name="Pallen M.J."/>
        </authorList>
    </citation>
    <scope>NUCLEOTIDE SEQUENCE</scope>
    <source>
        <strain evidence="2">CHK169-2315</strain>
    </source>
</reference>
<protein>
    <submittedName>
        <fullName evidence="2">Holin</fullName>
    </submittedName>
</protein>